<dbReference type="Pfam" id="PF00580">
    <property type="entry name" value="UvrD-helicase"/>
    <property type="match status" value="1"/>
</dbReference>
<dbReference type="InterPro" id="IPR011335">
    <property type="entry name" value="Restrct_endonuc-II-like"/>
</dbReference>
<dbReference type="GO" id="GO:0005524">
    <property type="term" value="F:ATP binding"/>
    <property type="evidence" value="ECO:0007669"/>
    <property type="project" value="UniProtKB-KW"/>
</dbReference>
<dbReference type="GO" id="GO:0043138">
    <property type="term" value="F:3'-5' DNA helicase activity"/>
    <property type="evidence" value="ECO:0007669"/>
    <property type="project" value="UniProtKB-EC"/>
</dbReference>
<evidence type="ECO:0000256" key="12">
    <source>
        <dbReference type="ARBA" id="ARBA00034808"/>
    </source>
</evidence>
<evidence type="ECO:0000256" key="9">
    <source>
        <dbReference type="ARBA" id="ARBA00023204"/>
    </source>
</evidence>
<keyword evidence="5" id="KW-0347">Helicase</keyword>
<dbReference type="EC" id="5.6.2.4" evidence="12"/>
<evidence type="ECO:0000256" key="1">
    <source>
        <dbReference type="ARBA" id="ARBA00022722"/>
    </source>
</evidence>
<keyword evidence="1" id="KW-0540">Nuclease</keyword>
<dbReference type="EMBL" id="UOFE01000048">
    <property type="protein sequence ID" value="VAW55296.1"/>
    <property type="molecule type" value="Genomic_DNA"/>
</dbReference>
<gene>
    <name evidence="16" type="ORF">MNBD_GAMMA05-2393</name>
</gene>
<dbReference type="Pfam" id="PF13361">
    <property type="entry name" value="UvrD_C"/>
    <property type="match status" value="1"/>
</dbReference>
<protein>
    <recommendedName>
        <fullName evidence="12">DNA 3'-5' helicase</fullName>
        <ecNumber evidence="12">5.6.2.4</ecNumber>
    </recommendedName>
</protein>
<dbReference type="InterPro" id="IPR014016">
    <property type="entry name" value="UvrD-like_ATP-bd"/>
</dbReference>
<dbReference type="Gene3D" id="1.10.486.10">
    <property type="entry name" value="PCRA, domain 4"/>
    <property type="match status" value="1"/>
</dbReference>
<comment type="catalytic activity">
    <reaction evidence="11">
        <text>Couples ATP hydrolysis with the unwinding of duplex DNA by translocating in the 3'-5' direction.</text>
        <dbReference type="EC" id="5.6.2.4"/>
    </reaction>
</comment>
<feature type="domain" description="UvrD-like helicase ATP-binding" evidence="14">
    <location>
        <begin position="1"/>
        <end position="485"/>
    </location>
</feature>
<dbReference type="GO" id="GO:0004527">
    <property type="term" value="F:exonuclease activity"/>
    <property type="evidence" value="ECO:0007669"/>
    <property type="project" value="UniProtKB-KW"/>
</dbReference>
<dbReference type="Pfam" id="PF12705">
    <property type="entry name" value="PDDEXK_1"/>
    <property type="match status" value="1"/>
</dbReference>
<dbReference type="InterPro" id="IPR000212">
    <property type="entry name" value="DNA_helicase_UvrD/REP"/>
</dbReference>
<dbReference type="PANTHER" id="PTHR11070:SF2">
    <property type="entry name" value="ATP-DEPENDENT DNA HELICASE SRS2"/>
    <property type="match status" value="1"/>
</dbReference>
<organism evidence="16">
    <name type="scientific">hydrothermal vent metagenome</name>
    <dbReference type="NCBI Taxonomy" id="652676"/>
    <lineage>
        <taxon>unclassified sequences</taxon>
        <taxon>metagenomes</taxon>
        <taxon>ecological metagenomes</taxon>
    </lineage>
</organism>
<dbReference type="GO" id="GO:0005829">
    <property type="term" value="C:cytosol"/>
    <property type="evidence" value="ECO:0007669"/>
    <property type="project" value="TreeGrafter"/>
</dbReference>
<reference evidence="16" key="1">
    <citation type="submission" date="2018-06" db="EMBL/GenBank/DDBJ databases">
        <authorList>
            <person name="Zhirakovskaya E."/>
        </authorList>
    </citation>
    <scope>NUCLEOTIDE SEQUENCE</scope>
</reference>
<dbReference type="InterPro" id="IPR038726">
    <property type="entry name" value="PDDEXK_AddAB-type"/>
</dbReference>
<keyword evidence="3" id="KW-0227">DNA damage</keyword>
<keyword evidence="10" id="KW-0413">Isomerase</keyword>
<name>A0A3B0XFA9_9ZZZZ</name>
<dbReference type="InterPro" id="IPR011604">
    <property type="entry name" value="PDDEXK-like_dom_sf"/>
</dbReference>
<keyword evidence="6" id="KW-0269">Exonuclease</keyword>
<evidence type="ECO:0000256" key="6">
    <source>
        <dbReference type="ARBA" id="ARBA00022839"/>
    </source>
</evidence>
<dbReference type="PROSITE" id="PS51198">
    <property type="entry name" value="UVRD_HELICASE_ATP_BIND"/>
    <property type="match status" value="1"/>
</dbReference>
<keyword evidence="2" id="KW-0547">Nucleotide-binding</keyword>
<evidence type="ECO:0000256" key="8">
    <source>
        <dbReference type="ARBA" id="ARBA00023125"/>
    </source>
</evidence>
<keyword evidence="9" id="KW-0234">DNA repair</keyword>
<keyword evidence="7" id="KW-0067">ATP-binding</keyword>
<evidence type="ECO:0000256" key="11">
    <source>
        <dbReference type="ARBA" id="ARBA00034617"/>
    </source>
</evidence>
<dbReference type="InterPro" id="IPR027417">
    <property type="entry name" value="P-loop_NTPase"/>
</dbReference>
<dbReference type="InterPro" id="IPR014017">
    <property type="entry name" value="DNA_helicase_UvrD-like_C"/>
</dbReference>
<evidence type="ECO:0000256" key="2">
    <source>
        <dbReference type="ARBA" id="ARBA00022741"/>
    </source>
</evidence>
<evidence type="ECO:0000256" key="10">
    <source>
        <dbReference type="ARBA" id="ARBA00023235"/>
    </source>
</evidence>
<evidence type="ECO:0000256" key="7">
    <source>
        <dbReference type="ARBA" id="ARBA00022840"/>
    </source>
</evidence>
<keyword evidence="4" id="KW-0378">Hydrolase</keyword>
<dbReference type="GO" id="GO:0003677">
    <property type="term" value="F:DNA binding"/>
    <property type="evidence" value="ECO:0007669"/>
    <property type="project" value="UniProtKB-KW"/>
</dbReference>
<evidence type="ECO:0000259" key="14">
    <source>
        <dbReference type="PROSITE" id="PS51198"/>
    </source>
</evidence>
<dbReference type="Gene3D" id="3.40.50.300">
    <property type="entry name" value="P-loop containing nucleotide triphosphate hydrolases"/>
    <property type="match status" value="4"/>
</dbReference>
<dbReference type="GO" id="GO:0000725">
    <property type="term" value="P:recombinational repair"/>
    <property type="evidence" value="ECO:0007669"/>
    <property type="project" value="TreeGrafter"/>
</dbReference>
<sequence>MPQQSNNLDACNPKLNATVSASAGSGKTWLLITRIIRLLIDGAEPGNIIALTFTRKAAGEMQIRLNERLFEMATAEDAEMNDLLKVIGCEPDSETKIIASGLYEKLMHSLYPIRIQTFHSFCQDILSRFPLEADIPPGFELLEDSSLLERQAWQTLFDDAGLDHQEQPDNATLNENLDFIMQVCNGPDNTRTALHNFLSHRSDWWAYTAHTPDAVDFACNELTKALQISADDAEPITTFLNDTTNQKLKVFANLLRENKNKTGDKHAHSIDQALEKETDQAIKFALIKSAFLKKDGEALAQGRKHSAALEKKLGTENTEKFLNLHIELVEQILHVNEQLKRLLSLKINKAWYFAGHHYVEIFQQLKKEMRLLDFTDLEWKCYQLLQYADNAHWVQYKIDQRIDHLLIDEFQDTNPTQWQLLSPILEEIAANPEQRPRSVFLVGDEKQSIYSFRRANPALQVQASIWLAENLNARATPLDFSRRSSSAIIHSVNQVFEQDDIKQIMTGYTTHNTYLNTLPGRVQLCELFDEDDDETELTEPIYFRNPLQQPRKISYKTLRHDEADYIARQIQHIVNTPTLITDNGQVRAAEFGDILILMRNRTHVDIYEEALKQYNIAFIGNKKGGLLDNLEIQDLNCLLNTLVTPFNNLALAQVLKSPIFSASDNDLTLLSQLKGSPHWYQRLLLQAEASKNELSKPLQRAAHLLPRWQQLAEQLPVHDCLDKIFSEGNIIERYMAANRPENKQKVASNCLCFLELSLETDSGRYPGITRFLQQLAHLKNHSESPPEEPLSQSNESRVRLMTIHGSKGLEAPIVFLADCNSSPANKNAYATLIRWPANQSQPTNFQLQLSKDNTDQITLKLQQEKLNEQKREELNLLYVALTRAREQLYISGTANNRKQENSWYQVIANGLECITQPDTTVSGINCRVYEHLSYNTATQIEKSLNTAPECSTTVDERLLKPITNFPVKDFILAPSLVTDEYKPEHPLTKNDIQKTIPDLAKWRGTIIHKVLEQLCNSRIYPAAIDNINAIQSRLNTETLLDKPNYIDHLEECIEEAVSTYNHNDLQTIFNPATELQTYNEMPLMYLDKSEASEKYQSVYGVIDRLIKSENEILIIDYKSHHIETSDPSPAAAQQFSTQLAYYIEGVKNLWPGHNVKAGVLFTQRQEVVWLT</sequence>
<dbReference type="SUPFAM" id="SSF52980">
    <property type="entry name" value="Restriction endonuclease-like"/>
    <property type="match status" value="1"/>
</dbReference>
<evidence type="ECO:0000313" key="16">
    <source>
        <dbReference type="EMBL" id="VAW55296.1"/>
    </source>
</evidence>
<evidence type="ECO:0000256" key="13">
    <source>
        <dbReference type="ARBA" id="ARBA00048988"/>
    </source>
</evidence>
<dbReference type="PANTHER" id="PTHR11070">
    <property type="entry name" value="UVRD / RECB / PCRA DNA HELICASE FAMILY MEMBER"/>
    <property type="match status" value="1"/>
</dbReference>
<feature type="domain" description="UvrD-like helicase C-terminal" evidence="15">
    <location>
        <begin position="520"/>
        <end position="808"/>
    </location>
</feature>
<evidence type="ECO:0000259" key="15">
    <source>
        <dbReference type="PROSITE" id="PS51217"/>
    </source>
</evidence>
<proteinExistence type="predicted"/>
<accession>A0A3B0XFA9</accession>
<evidence type="ECO:0000256" key="3">
    <source>
        <dbReference type="ARBA" id="ARBA00022763"/>
    </source>
</evidence>
<dbReference type="Gene3D" id="3.90.320.10">
    <property type="match status" value="1"/>
</dbReference>
<comment type="catalytic activity">
    <reaction evidence="13">
        <text>ATP + H2O = ADP + phosphate + H(+)</text>
        <dbReference type="Rhea" id="RHEA:13065"/>
        <dbReference type="ChEBI" id="CHEBI:15377"/>
        <dbReference type="ChEBI" id="CHEBI:15378"/>
        <dbReference type="ChEBI" id="CHEBI:30616"/>
        <dbReference type="ChEBI" id="CHEBI:43474"/>
        <dbReference type="ChEBI" id="CHEBI:456216"/>
        <dbReference type="EC" id="5.6.2.4"/>
    </reaction>
</comment>
<dbReference type="SUPFAM" id="SSF52540">
    <property type="entry name" value="P-loop containing nucleoside triphosphate hydrolases"/>
    <property type="match status" value="1"/>
</dbReference>
<dbReference type="AlphaFoldDB" id="A0A3B0XFA9"/>
<evidence type="ECO:0000256" key="4">
    <source>
        <dbReference type="ARBA" id="ARBA00022801"/>
    </source>
</evidence>
<dbReference type="PROSITE" id="PS51217">
    <property type="entry name" value="UVRD_HELICASE_CTER"/>
    <property type="match status" value="1"/>
</dbReference>
<dbReference type="GO" id="GO:0033202">
    <property type="term" value="C:DNA helicase complex"/>
    <property type="evidence" value="ECO:0007669"/>
    <property type="project" value="TreeGrafter"/>
</dbReference>
<evidence type="ECO:0000256" key="5">
    <source>
        <dbReference type="ARBA" id="ARBA00022806"/>
    </source>
</evidence>
<keyword evidence="8" id="KW-0238">DNA-binding</keyword>